<dbReference type="Pfam" id="PF13377">
    <property type="entry name" value="Peripla_BP_3"/>
    <property type="match status" value="1"/>
</dbReference>
<keyword evidence="3" id="KW-0804">Transcription</keyword>
<dbReference type="Proteomes" id="UP001500190">
    <property type="component" value="Unassembled WGS sequence"/>
</dbReference>
<dbReference type="InterPro" id="IPR000843">
    <property type="entry name" value="HTH_LacI"/>
</dbReference>
<dbReference type="PANTHER" id="PTHR30146:SF109">
    <property type="entry name" value="HTH-TYPE TRANSCRIPTIONAL REGULATOR GALS"/>
    <property type="match status" value="1"/>
</dbReference>
<dbReference type="GO" id="GO:0003677">
    <property type="term" value="F:DNA binding"/>
    <property type="evidence" value="ECO:0007669"/>
    <property type="project" value="UniProtKB-KW"/>
</dbReference>
<comment type="caution">
    <text evidence="5">The sequence shown here is derived from an EMBL/GenBank/DDBJ whole genome shotgun (WGS) entry which is preliminary data.</text>
</comment>
<reference evidence="5 6" key="1">
    <citation type="journal article" date="2019" name="Int. J. Syst. Evol. Microbiol.">
        <title>The Global Catalogue of Microorganisms (GCM) 10K type strain sequencing project: providing services to taxonomists for standard genome sequencing and annotation.</title>
        <authorList>
            <consortium name="The Broad Institute Genomics Platform"/>
            <consortium name="The Broad Institute Genome Sequencing Center for Infectious Disease"/>
            <person name="Wu L."/>
            <person name="Ma J."/>
        </authorList>
    </citation>
    <scope>NUCLEOTIDE SEQUENCE [LARGE SCALE GENOMIC DNA]</scope>
    <source>
        <strain evidence="5 6">JCM 14304</strain>
    </source>
</reference>
<sequence length="312" mass="33585">MSNVVNNYAYVSDEMRARVQASLDELGYQMDYLARGLRSGRTGFVALVVPSLAEPYFAALAESVIRAAREHRLSVLVETTGNAPEIEREVLQGSLTRMVDGVLLNAVAGPAPGIAELPAVILGESPPVANAPQVGIDNVAAARTVVQHLIDCGHRRILAYGNQDTETARLRFEGYRQAMTEARLGRLLNLDYDSGPWSAEGAYRDVAKLLRRRARPPEAIFAFNDSLAHGALRAIRDHGLAVPGDVAVAGIDDIAMSAFSEPPLTTVAPDLDELARQAVGLLVDRIDGRPAAHGFTRMLTPFRLVVRGSTVA</sequence>
<proteinExistence type="predicted"/>
<dbReference type="CDD" id="cd06267">
    <property type="entry name" value="PBP1_LacI_sugar_binding-like"/>
    <property type="match status" value="1"/>
</dbReference>
<evidence type="ECO:0000313" key="5">
    <source>
        <dbReference type="EMBL" id="GAA1567327.1"/>
    </source>
</evidence>
<evidence type="ECO:0000256" key="3">
    <source>
        <dbReference type="ARBA" id="ARBA00023163"/>
    </source>
</evidence>
<evidence type="ECO:0000313" key="6">
    <source>
        <dbReference type="Proteomes" id="UP001500190"/>
    </source>
</evidence>
<keyword evidence="2 5" id="KW-0238">DNA-binding</keyword>
<feature type="domain" description="HTH lacI-type" evidence="4">
    <location>
        <begin position="1"/>
        <end position="39"/>
    </location>
</feature>
<keyword evidence="1" id="KW-0805">Transcription regulation</keyword>
<accession>A0ABN2CZ78</accession>
<dbReference type="SMART" id="SM00354">
    <property type="entry name" value="HTH_LACI"/>
    <property type="match status" value="1"/>
</dbReference>
<gene>
    <name evidence="5" type="ORF">GCM10009742_06360</name>
</gene>
<dbReference type="Gene3D" id="3.40.50.2300">
    <property type="match status" value="2"/>
</dbReference>
<protein>
    <submittedName>
        <fullName evidence="5">LacI family DNA-binding transcriptional regulator</fullName>
    </submittedName>
</protein>
<dbReference type="Gene3D" id="1.10.260.40">
    <property type="entry name" value="lambda repressor-like DNA-binding domains"/>
    <property type="match status" value="1"/>
</dbReference>
<dbReference type="SUPFAM" id="SSF53822">
    <property type="entry name" value="Periplasmic binding protein-like I"/>
    <property type="match status" value="1"/>
</dbReference>
<dbReference type="SUPFAM" id="SSF47413">
    <property type="entry name" value="lambda repressor-like DNA-binding domains"/>
    <property type="match status" value="1"/>
</dbReference>
<name>A0ABN2CZ78_9ACTN</name>
<dbReference type="PROSITE" id="PS50932">
    <property type="entry name" value="HTH_LACI_2"/>
    <property type="match status" value="1"/>
</dbReference>
<evidence type="ECO:0000256" key="1">
    <source>
        <dbReference type="ARBA" id="ARBA00023015"/>
    </source>
</evidence>
<keyword evidence="6" id="KW-1185">Reference proteome</keyword>
<dbReference type="InterPro" id="IPR028082">
    <property type="entry name" value="Peripla_BP_I"/>
</dbReference>
<evidence type="ECO:0000256" key="2">
    <source>
        <dbReference type="ARBA" id="ARBA00023125"/>
    </source>
</evidence>
<dbReference type="EMBL" id="BAAAND010000001">
    <property type="protein sequence ID" value="GAA1567327.1"/>
    <property type="molecule type" value="Genomic_DNA"/>
</dbReference>
<evidence type="ECO:0000259" key="4">
    <source>
        <dbReference type="PROSITE" id="PS50932"/>
    </source>
</evidence>
<dbReference type="PANTHER" id="PTHR30146">
    <property type="entry name" value="LACI-RELATED TRANSCRIPTIONAL REPRESSOR"/>
    <property type="match status" value="1"/>
</dbReference>
<organism evidence="5 6">
    <name type="scientific">Kribbella karoonensis</name>
    <dbReference type="NCBI Taxonomy" id="324851"/>
    <lineage>
        <taxon>Bacteria</taxon>
        <taxon>Bacillati</taxon>
        <taxon>Actinomycetota</taxon>
        <taxon>Actinomycetes</taxon>
        <taxon>Propionibacteriales</taxon>
        <taxon>Kribbellaceae</taxon>
        <taxon>Kribbella</taxon>
    </lineage>
</organism>
<dbReference type="InterPro" id="IPR010982">
    <property type="entry name" value="Lambda_DNA-bd_dom_sf"/>
</dbReference>
<dbReference type="InterPro" id="IPR046335">
    <property type="entry name" value="LacI/GalR-like_sensor"/>
</dbReference>